<reference evidence="13 14" key="2">
    <citation type="submission" date="2007-01" db="EMBL/GenBank/DDBJ databases">
        <title>Sequencing of the draft genome and assembly of Thermosinus carboxydivorans Nor1.</title>
        <authorList>
            <consortium name="US DOE Joint Genome Institute (JGI-PGF)"/>
            <person name="Copeland A."/>
            <person name="Lucas S."/>
            <person name="Lapidus A."/>
            <person name="Barry K."/>
            <person name="Glavina del Rio T."/>
            <person name="Dalin E."/>
            <person name="Tice H."/>
            <person name="Bruce D."/>
            <person name="Pitluck S."/>
            <person name="Richardson P."/>
        </authorList>
    </citation>
    <scope>NUCLEOTIDE SEQUENCE [LARGE SCALE GENOMIC DNA]</scope>
    <source>
        <strain evidence="13 14">Nor1</strain>
    </source>
</reference>
<keyword evidence="14" id="KW-1185">Reference proteome</keyword>
<dbReference type="GO" id="GO:0046416">
    <property type="term" value="P:D-amino acid metabolic process"/>
    <property type="evidence" value="ECO:0007669"/>
    <property type="project" value="InterPro"/>
</dbReference>
<dbReference type="Gene3D" id="3.30.470.10">
    <property type="match status" value="1"/>
</dbReference>
<proteinExistence type="inferred from homology"/>
<comment type="cofactor">
    <cofactor evidence="1">
        <name>pyridoxal 5'-phosphate</name>
        <dbReference type="ChEBI" id="CHEBI:597326"/>
    </cofactor>
</comment>
<dbReference type="CDD" id="cd01558">
    <property type="entry name" value="D-AAT_like"/>
    <property type="match status" value="1"/>
</dbReference>
<dbReference type="EC" id="2.6.1.21" evidence="4"/>
<dbReference type="NCBIfam" id="TIGR01121">
    <property type="entry name" value="D_amino_aminoT"/>
    <property type="match status" value="1"/>
</dbReference>
<dbReference type="InterPro" id="IPR005784">
    <property type="entry name" value="D_amino_transT"/>
</dbReference>
<evidence type="ECO:0000256" key="12">
    <source>
        <dbReference type="ARBA" id="ARBA00047911"/>
    </source>
</evidence>
<dbReference type="GO" id="GO:0005829">
    <property type="term" value="C:cytosol"/>
    <property type="evidence" value="ECO:0007669"/>
    <property type="project" value="TreeGrafter"/>
</dbReference>
<dbReference type="PANTHER" id="PTHR42743">
    <property type="entry name" value="AMINO-ACID AMINOTRANSFERASE"/>
    <property type="match status" value="1"/>
</dbReference>
<dbReference type="InterPro" id="IPR043132">
    <property type="entry name" value="BCAT-like_C"/>
</dbReference>
<gene>
    <name evidence="13" type="ORF">TcarDRAFT_1848</name>
</gene>
<evidence type="ECO:0000256" key="11">
    <source>
        <dbReference type="ARBA" id="ARBA00033391"/>
    </source>
</evidence>
<dbReference type="InterPro" id="IPR001544">
    <property type="entry name" value="Aminotrans_IV"/>
</dbReference>
<dbReference type="Pfam" id="PF01063">
    <property type="entry name" value="Aminotran_4"/>
    <property type="match status" value="1"/>
</dbReference>
<evidence type="ECO:0000256" key="2">
    <source>
        <dbReference type="ARBA" id="ARBA00009320"/>
    </source>
</evidence>
<comment type="similarity">
    <text evidence="2">Belongs to the class-IV pyridoxal-phosphate-dependent aminotransferase family.</text>
</comment>
<comment type="caution">
    <text evidence="13">The sequence shown here is derived from an EMBL/GenBank/DDBJ whole genome shotgun (WGS) entry which is preliminary data.</text>
</comment>
<dbReference type="AlphaFoldDB" id="A1HPJ7"/>
<dbReference type="EMBL" id="AAWL01000005">
    <property type="protein sequence ID" value="EAX47970.1"/>
    <property type="molecule type" value="Genomic_DNA"/>
</dbReference>
<keyword evidence="7 13" id="KW-0808">Transferase</keyword>
<keyword evidence="6 13" id="KW-0032">Aminotransferase</keyword>
<evidence type="ECO:0000256" key="8">
    <source>
        <dbReference type="ARBA" id="ARBA00022898"/>
    </source>
</evidence>
<name>A1HPJ7_9FIRM</name>
<dbReference type="InterPro" id="IPR043131">
    <property type="entry name" value="BCAT-like_N"/>
</dbReference>
<dbReference type="InterPro" id="IPR036038">
    <property type="entry name" value="Aminotransferase-like"/>
</dbReference>
<reference evidence="13 14" key="1">
    <citation type="submission" date="2007-01" db="EMBL/GenBank/DDBJ databases">
        <title>Annotation of the draft genome assembly of Thermosinus carboxydivorans Nor1.</title>
        <authorList>
            <consortium name="US DOE Joint Genome Institute (JGI-ORNL)"/>
            <person name="Larimer F."/>
            <person name="Land M."/>
            <person name="Hauser L."/>
        </authorList>
    </citation>
    <scope>NUCLEOTIDE SEQUENCE [LARGE SCALE GENOMIC DNA]</scope>
    <source>
        <strain evidence="13 14">Nor1</strain>
    </source>
</reference>
<evidence type="ECO:0000256" key="10">
    <source>
        <dbReference type="ARBA" id="ARBA00033316"/>
    </source>
</evidence>
<evidence type="ECO:0000256" key="7">
    <source>
        <dbReference type="ARBA" id="ARBA00022679"/>
    </source>
</evidence>
<comment type="subunit">
    <text evidence="3">Homodimer.</text>
</comment>
<dbReference type="OrthoDB" id="9805628at2"/>
<protein>
    <recommendedName>
        <fullName evidence="5">D-alanine aminotransferase</fullName>
        <ecNumber evidence="4">2.6.1.21</ecNumber>
    </recommendedName>
    <alternativeName>
        <fullName evidence="11">D-amino acid aminotransferase</fullName>
    </alternativeName>
    <alternativeName>
        <fullName evidence="9">D-amino acid transaminase</fullName>
    </alternativeName>
    <alternativeName>
        <fullName evidence="10">D-aspartate aminotransferase</fullName>
    </alternativeName>
</protein>
<evidence type="ECO:0000313" key="14">
    <source>
        <dbReference type="Proteomes" id="UP000005139"/>
    </source>
</evidence>
<dbReference type="PANTHER" id="PTHR42743:SF10">
    <property type="entry name" value="D-ALANINE AMINOTRANSFERASE"/>
    <property type="match status" value="1"/>
</dbReference>
<evidence type="ECO:0000313" key="13">
    <source>
        <dbReference type="EMBL" id="EAX47970.1"/>
    </source>
</evidence>
<evidence type="ECO:0000256" key="9">
    <source>
        <dbReference type="ARBA" id="ARBA00030138"/>
    </source>
</evidence>
<organism evidence="13 14">
    <name type="scientific">Thermosinus carboxydivorans Nor1</name>
    <dbReference type="NCBI Taxonomy" id="401526"/>
    <lineage>
        <taxon>Bacteria</taxon>
        <taxon>Bacillati</taxon>
        <taxon>Bacillota</taxon>
        <taxon>Negativicutes</taxon>
        <taxon>Selenomonadales</taxon>
        <taxon>Sporomusaceae</taxon>
        <taxon>Thermosinus</taxon>
    </lineage>
</organism>
<dbReference type="GO" id="GO:0008652">
    <property type="term" value="P:amino acid biosynthetic process"/>
    <property type="evidence" value="ECO:0007669"/>
    <property type="project" value="UniProtKB-ARBA"/>
</dbReference>
<evidence type="ECO:0000256" key="6">
    <source>
        <dbReference type="ARBA" id="ARBA00022576"/>
    </source>
</evidence>
<sequence>MRPIGLVDGRLVDLNENVVSMEDRGYQFGDGIYEVTRVYNGRCFALKQHMDRAYRSLRELRIPATYTFDELKSFHELLIKESGITEGAIYMQITRGVAPRAHGFPENVVPRLTMSIRPAAANTALKEGGAKGLFVPDERWLRCDIKSINLLGNILGKQRAKEAGCFEGLQVRGEYVTEGTSSNFFVIKDDVLWTHPAHPVSNLILKGITRTIIIEEILPSLGLTVVEKPFTPAFAKSADEAFISGTNSEIIPIISLDGAPVGSGQVGPITRKIQAAYEAIIDRECGRK</sequence>
<accession>A1HPJ7</accession>
<dbReference type="FunFam" id="3.20.10.10:FF:000002">
    <property type="entry name" value="D-alanine aminotransferase"/>
    <property type="match status" value="1"/>
</dbReference>
<evidence type="ECO:0000256" key="4">
    <source>
        <dbReference type="ARBA" id="ARBA00012874"/>
    </source>
</evidence>
<evidence type="ECO:0000256" key="5">
    <source>
        <dbReference type="ARBA" id="ARBA00021779"/>
    </source>
</evidence>
<dbReference type="GO" id="GO:0047810">
    <property type="term" value="F:D-alanine-2-oxoglutarate aminotransferase activity"/>
    <property type="evidence" value="ECO:0007669"/>
    <property type="project" value="UniProtKB-EC"/>
</dbReference>
<dbReference type="Gene3D" id="3.20.10.10">
    <property type="entry name" value="D-amino Acid Aminotransferase, subunit A, domain 2"/>
    <property type="match status" value="1"/>
</dbReference>
<dbReference type="Proteomes" id="UP000005139">
    <property type="component" value="Unassembled WGS sequence"/>
</dbReference>
<dbReference type="InterPro" id="IPR050571">
    <property type="entry name" value="Class-IV_PLP-Dep_Aminotrnsfr"/>
</dbReference>
<dbReference type="RefSeq" id="WP_007288955.1">
    <property type="nucleotide sequence ID" value="NZ_AAWL01000005.1"/>
</dbReference>
<dbReference type="GO" id="GO:0046394">
    <property type="term" value="P:carboxylic acid biosynthetic process"/>
    <property type="evidence" value="ECO:0007669"/>
    <property type="project" value="UniProtKB-ARBA"/>
</dbReference>
<dbReference type="eggNOG" id="COG0115">
    <property type="taxonomic scope" value="Bacteria"/>
</dbReference>
<comment type="catalytic activity">
    <reaction evidence="12">
        <text>D-alanine + 2-oxoglutarate = D-glutamate + pyruvate</text>
        <dbReference type="Rhea" id="RHEA:15869"/>
        <dbReference type="ChEBI" id="CHEBI:15361"/>
        <dbReference type="ChEBI" id="CHEBI:16810"/>
        <dbReference type="ChEBI" id="CHEBI:29986"/>
        <dbReference type="ChEBI" id="CHEBI:57416"/>
        <dbReference type="EC" id="2.6.1.21"/>
    </reaction>
</comment>
<evidence type="ECO:0000256" key="1">
    <source>
        <dbReference type="ARBA" id="ARBA00001933"/>
    </source>
</evidence>
<keyword evidence="8" id="KW-0663">Pyridoxal phosphate</keyword>
<dbReference type="GO" id="GO:0030170">
    <property type="term" value="F:pyridoxal phosphate binding"/>
    <property type="evidence" value="ECO:0007669"/>
    <property type="project" value="InterPro"/>
</dbReference>
<evidence type="ECO:0000256" key="3">
    <source>
        <dbReference type="ARBA" id="ARBA00011738"/>
    </source>
</evidence>
<dbReference type="SUPFAM" id="SSF56752">
    <property type="entry name" value="D-aminoacid aminotransferase-like PLP-dependent enzymes"/>
    <property type="match status" value="1"/>
</dbReference>